<protein>
    <submittedName>
        <fullName evidence="2">Uncharacterized protein</fullName>
    </submittedName>
</protein>
<evidence type="ECO:0000313" key="3">
    <source>
        <dbReference type="Proteomes" id="UP000017836"/>
    </source>
</evidence>
<proteinExistence type="predicted"/>
<gene>
    <name evidence="2" type="ORF">AMTR_s00055p00217280</name>
</gene>
<keyword evidence="3" id="KW-1185">Reference proteome</keyword>
<evidence type="ECO:0000256" key="1">
    <source>
        <dbReference type="SAM" id="MobiDB-lite"/>
    </source>
</evidence>
<name>U5DD82_AMBTC</name>
<dbReference type="EMBL" id="KI392237">
    <property type="protein sequence ID" value="ERN18373.1"/>
    <property type="molecule type" value="Genomic_DNA"/>
</dbReference>
<organism evidence="2 3">
    <name type="scientific">Amborella trichopoda</name>
    <dbReference type="NCBI Taxonomy" id="13333"/>
    <lineage>
        <taxon>Eukaryota</taxon>
        <taxon>Viridiplantae</taxon>
        <taxon>Streptophyta</taxon>
        <taxon>Embryophyta</taxon>
        <taxon>Tracheophyta</taxon>
        <taxon>Spermatophyta</taxon>
        <taxon>Magnoliopsida</taxon>
        <taxon>Amborellales</taxon>
        <taxon>Amborellaceae</taxon>
        <taxon>Amborella</taxon>
    </lineage>
</organism>
<sequence>MKFSKYSGGVSCSDHLFSVSAAATVGKKHKERTNNAWETILLKSLLACCLLWTMVRLAEGPVELECGNPPNGCSKYSCREQEKSRSTGGERANIADDQRKHRGCGAERTELLASFIQADERG</sequence>
<reference evidence="3" key="1">
    <citation type="journal article" date="2013" name="Science">
        <title>The Amborella genome and the evolution of flowering plants.</title>
        <authorList>
            <consortium name="Amborella Genome Project"/>
        </authorList>
    </citation>
    <scope>NUCLEOTIDE SEQUENCE [LARGE SCALE GENOMIC DNA]</scope>
</reference>
<dbReference type="Gramene" id="ERN18373">
    <property type="protein sequence ID" value="ERN18373"/>
    <property type="gene ID" value="AMTR_s00055p00217280"/>
</dbReference>
<dbReference type="AlphaFoldDB" id="U5DD82"/>
<feature type="compositionally biased region" description="Basic and acidic residues" evidence="1">
    <location>
        <begin position="93"/>
        <end position="102"/>
    </location>
</feature>
<feature type="region of interest" description="Disordered" evidence="1">
    <location>
        <begin position="82"/>
        <end position="102"/>
    </location>
</feature>
<dbReference type="HOGENOM" id="CLU_2029807_0_0_1"/>
<evidence type="ECO:0000313" key="2">
    <source>
        <dbReference type="EMBL" id="ERN18373.1"/>
    </source>
</evidence>
<dbReference type="Proteomes" id="UP000017836">
    <property type="component" value="Unassembled WGS sequence"/>
</dbReference>
<accession>U5DD82</accession>